<proteinExistence type="predicted"/>
<reference evidence="1 2" key="1">
    <citation type="submission" date="2019-01" db="EMBL/GenBank/DDBJ databases">
        <title>Intercellular communication is required for trap formation in the nematode-trapping fungus Duddingtonia flagrans.</title>
        <authorList>
            <person name="Youssar L."/>
            <person name="Wernet V."/>
            <person name="Hensel N."/>
            <person name="Hildebrandt H.-G."/>
            <person name="Fischer R."/>
        </authorList>
    </citation>
    <scope>NUCLEOTIDE SEQUENCE [LARGE SCALE GENOMIC DNA]</scope>
    <source>
        <strain evidence="1 2">CBS H-5679</strain>
    </source>
</reference>
<dbReference type="RefSeq" id="XP_067486228.1">
    <property type="nucleotide sequence ID" value="XM_067638329.1"/>
</dbReference>
<dbReference type="Proteomes" id="UP000283090">
    <property type="component" value="Unassembled WGS sequence"/>
</dbReference>
<gene>
    <name evidence="1" type="ORF">DFL_008578</name>
</gene>
<evidence type="ECO:0000313" key="2">
    <source>
        <dbReference type="Proteomes" id="UP000283090"/>
    </source>
</evidence>
<dbReference type="VEuPathDB" id="FungiDB:DFL_008578"/>
<comment type="caution">
    <text evidence="1">The sequence shown here is derived from an EMBL/GenBank/DDBJ whole genome shotgun (WGS) entry which is preliminary data.</text>
</comment>
<dbReference type="AlphaFoldDB" id="A0A436ZP73"/>
<dbReference type="EMBL" id="SAEB01000012">
    <property type="protein sequence ID" value="RVD80684.1"/>
    <property type="molecule type" value="Genomic_DNA"/>
</dbReference>
<keyword evidence="2" id="KW-1185">Reference proteome</keyword>
<dbReference type="GeneID" id="93590889"/>
<organism evidence="1 2">
    <name type="scientific">Arthrobotrys flagrans</name>
    <name type="common">Nematode-trapping fungus</name>
    <name type="synonym">Trichothecium flagrans</name>
    <dbReference type="NCBI Taxonomy" id="97331"/>
    <lineage>
        <taxon>Eukaryota</taxon>
        <taxon>Fungi</taxon>
        <taxon>Dikarya</taxon>
        <taxon>Ascomycota</taxon>
        <taxon>Pezizomycotina</taxon>
        <taxon>Orbiliomycetes</taxon>
        <taxon>Orbiliales</taxon>
        <taxon>Orbiliaceae</taxon>
        <taxon>Arthrobotrys</taxon>
    </lineage>
</organism>
<evidence type="ECO:0000313" key="1">
    <source>
        <dbReference type="EMBL" id="RVD80684.1"/>
    </source>
</evidence>
<sequence>MIWPAIGELLTGSYPVQLFPPWSHGKQKFGQSFLEAKCPVFCWVSSKTDNPQTHPNFQSSHRPRFFTESLNSGLDRTAE</sequence>
<accession>A0A436ZP73</accession>
<protein>
    <submittedName>
        <fullName evidence="1">Uncharacterized protein</fullName>
    </submittedName>
</protein>
<name>A0A436ZP73_ARTFL</name>